<evidence type="ECO:0000313" key="10">
    <source>
        <dbReference type="Proteomes" id="UP000240621"/>
    </source>
</evidence>
<keyword evidence="3" id="KW-0813">Transport</keyword>
<feature type="transmembrane region" description="Helical" evidence="7">
    <location>
        <begin position="367"/>
        <end position="383"/>
    </location>
</feature>
<keyword evidence="5 7" id="KW-1133">Transmembrane helix</keyword>
<dbReference type="Pfam" id="PF00860">
    <property type="entry name" value="Xan_ur_permease"/>
    <property type="match status" value="1"/>
</dbReference>
<feature type="transmembrane region" description="Helical" evidence="7">
    <location>
        <begin position="183"/>
        <end position="203"/>
    </location>
</feature>
<keyword evidence="4 7" id="KW-0812">Transmembrane</keyword>
<dbReference type="PANTHER" id="PTHR42810">
    <property type="entry name" value="PURINE PERMEASE C1399.01C-RELATED"/>
    <property type="match status" value="1"/>
</dbReference>
<proteinExistence type="inferred from homology"/>
<dbReference type="InterPro" id="IPR006042">
    <property type="entry name" value="Xan_ur_permease"/>
</dbReference>
<dbReference type="NCBIfam" id="TIGR00801">
    <property type="entry name" value="ncs2"/>
    <property type="match status" value="1"/>
</dbReference>
<dbReference type="AlphaFoldDB" id="A0A2P8C959"/>
<dbReference type="GO" id="GO:0005886">
    <property type="term" value="C:plasma membrane"/>
    <property type="evidence" value="ECO:0007669"/>
    <property type="project" value="TreeGrafter"/>
</dbReference>
<feature type="transmembrane region" description="Helical" evidence="7">
    <location>
        <begin position="333"/>
        <end position="355"/>
    </location>
</feature>
<organism evidence="9 10">
    <name type="scientific">Prolixibacter denitrificans</name>
    <dbReference type="NCBI Taxonomy" id="1541063"/>
    <lineage>
        <taxon>Bacteria</taxon>
        <taxon>Pseudomonadati</taxon>
        <taxon>Bacteroidota</taxon>
        <taxon>Bacteroidia</taxon>
        <taxon>Marinilabiliales</taxon>
        <taxon>Prolixibacteraceae</taxon>
        <taxon>Prolixibacter</taxon>
    </lineage>
</organism>
<feature type="transmembrane region" description="Helical" evidence="7">
    <location>
        <begin position="306"/>
        <end position="327"/>
    </location>
</feature>
<dbReference type="PROSITE" id="PS01116">
    <property type="entry name" value="XANTH_URACIL_PERMASE"/>
    <property type="match status" value="1"/>
</dbReference>
<feature type="transmembrane region" description="Helical" evidence="7">
    <location>
        <begin position="223"/>
        <end position="241"/>
    </location>
</feature>
<keyword evidence="6 7" id="KW-0472">Membrane</keyword>
<dbReference type="InterPro" id="IPR006043">
    <property type="entry name" value="NCS2"/>
</dbReference>
<evidence type="ECO:0000256" key="7">
    <source>
        <dbReference type="SAM" id="Phobius"/>
    </source>
</evidence>
<dbReference type="GO" id="GO:0042907">
    <property type="term" value="F:xanthine transmembrane transporter activity"/>
    <property type="evidence" value="ECO:0007669"/>
    <property type="project" value="TreeGrafter"/>
</dbReference>
<dbReference type="Proteomes" id="UP000240621">
    <property type="component" value="Unassembled WGS sequence"/>
</dbReference>
<evidence type="ECO:0000256" key="2">
    <source>
        <dbReference type="ARBA" id="ARBA00008821"/>
    </source>
</evidence>
<feature type="transmembrane region" description="Helical" evidence="7">
    <location>
        <begin position="389"/>
        <end position="407"/>
    </location>
</feature>
<dbReference type="Proteomes" id="UP000396862">
    <property type="component" value="Unassembled WGS sequence"/>
</dbReference>
<evidence type="ECO:0000256" key="1">
    <source>
        <dbReference type="ARBA" id="ARBA00004141"/>
    </source>
</evidence>
<dbReference type="EMBL" id="PYGC01000009">
    <property type="protein sequence ID" value="PSK81507.1"/>
    <property type="molecule type" value="Genomic_DNA"/>
</dbReference>
<dbReference type="OrthoDB" id="9779092at2"/>
<dbReference type="PANTHER" id="PTHR42810:SF2">
    <property type="entry name" value="PURINE PERMEASE C1399.01C-RELATED"/>
    <property type="match status" value="1"/>
</dbReference>
<evidence type="ECO:0000313" key="9">
    <source>
        <dbReference type="EMBL" id="PSK81507.1"/>
    </source>
</evidence>
<reference evidence="8 11" key="2">
    <citation type="submission" date="2019-10" db="EMBL/GenBank/DDBJ databases">
        <title>Prolixibacter strains distinguished by the presence of nitrate reductase genes were adept at nitrate-dependent anaerobic corrosion of metallic iron and carbon steel.</title>
        <authorList>
            <person name="Iino T."/>
            <person name="Shono N."/>
            <person name="Ito K."/>
            <person name="Nakamura R."/>
            <person name="Sueoka K."/>
            <person name="Harayama S."/>
            <person name="Ohkuma M."/>
        </authorList>
    </citation>
    <scope>NUCLEOTIDE SEQUENCE [LARGE SCALE GENOMIC DNA]</scope>
    <source>
        <strain evidence="8 11">MIC1-1</strain>
    </source>
</reference>
<evidence type="ECO:0000313" key="11">
    <source>
        <dbReference type="Proteomes" id="UP000396862"/>
    </source>
</evidence>
<comment type="subcellular location">
    <subcellularLocation>
        <location evidence="1">Membrane</location>
        <topology evidence="1">Multi-pass membrane protein</topology>
    </subcellularLocation>
</comment>
<feature type="transmembrane region" description="Helical" evidence="7">
    <location>
        <begin position="84"/>
        <end position="106"/>
    </location>
</feature>
<dbReference type="RefSeq" id="WP_106543183.1">
    <property type="nucleotide sequence ID" value="NZ_BLAU01000001.1"/>
</dbReference>
<sequence length="424" mass="44625">MTSNNLHQQLTGWKRTVLGIQFLFVAFGATVLVPLLVGIDPAVALFTAGVGTLIFHLITRGVVPVFLGSSFAFIAPIIASSEMYGMAGTLGGLMAVGLVYAGMSALIKLRGVRFIERLFPSVVVGPVIIVIGLSLAPTAINMIQSPSAEILQTTSFGLRWLVAAVVLGTAILIVTFGKGMMKLIPIFIGMAVGYFLSVMLGIVDYSAVLAADWFSLPEFTRPEFSWGAILFMIPVAVAPIIEHVGDMYAIGGVVNKNFIEKPGLHRTLLGDGIATFFAGVMGGPPNTTYSEVTGAVSLTKVGDPKVLRIAAITAIVFSLVGKISRFLKTIPEPVLGGIMLLLFGMIASVGIKTLIDSKTNMNITRNQVIVSVVLTLGVGGATLQWGSFSLAGIGLASVVGVVLNLILPGHSLRVQESKEDDIVI</sequence>
<feature type="transmembrane region" description="Helical" evidence="7">
    <location>
        <begin position="118"/>
        <end position="136"/>
    </location>
</feature>
<dbReference type="EMBL" id="BLAU01000001">
    <property type="protein sequence ID" value="GET21025.1"/>
    <property type="molecule type" value="Genomic_DNA"/>
</dbReference>
<comment type="caution">
    <text evidence="9">The sequence shown here is derived from an EMBL/GenBank/DDBJ whole genome shotgun (WGS) entry which is preliminary data.</text>
</comment>
<protein>
    <submittedName>
        <fullName evidence="9">Uracil permease</fullName>
    </submittedName>
</protein>
<feature type="transmembrane region" description="Helical" evidence="7">
    <location>
        <begin position="156"/>
        <end position="176"/>
    </location>
</feature>
<evidence type="ECO:0000256" key="4">
    <source>
        <dbReference type="ARBA" id="ARBA00022692"/>
    </source>
</evidence>
<accession>A0A2P8C959</accession>
<gene>
    <name evidence="9" type="ORF">CLV93_109113</name>
    <name evidence="8" type="ORF">JCM18694_12710</name>
</gene>
<comment type="similarity">
    <text evidence="2">Belongs to the nucleobase:cation symporter-2 (NCS2) (TC 2.A.40) family.</text>
</comment>
<evidence type="ECO:0000256" key="5">
    <source>
        <dbReference type="ARBA" id="ARBA00022989"/>
    </source>
</evidence>
<evidence type="ECO:0000256" key="6">
    <source>
        <dbReference type="ARBA" id="ARBA00023136"/>
    </source>
</evidence>
<evidence type="ECO:0000256" key="3">
    <source>
        <dbReference type="ARBA" id="ARBA00022448"/>
    </source>
</evidence>
<keyword evidence="11" id="KW-1185">Reference proteome</keyword>
<evidence type="ECO:0000313" key="8">
    <source>
        <dbReference type="EMBL" id="GET21025.1"/>
    </source>
</evidence>
<name>A0A2P8C959_9BACT</name>
<reference evidence="9 10" key="1">
    <citation type="submission" date="2018-03" db="EMBL/GenBank/DDBJ databases">
        <title>Genomic Encyclopedia of Archaeal and Bacterial Type Strains, Phase II (KMG-II): from individual species to whole genera.</title>
        <authorList>
            <person name="Goeker M."/>
        </authorList>
    </citation>
    <scope>NUCLEOTIDE SEQUENCE [LARGE SCALE GENOMIC DNA]</scope>
    <source>
        <strain evidence="9 10">DSM 27267</strain>
    </source>
</reference>
<feature type="transmembrane region" description="Helical" evidence="7">
    <location>
        <begin position="20"/>
        <end position="45"/>
    </location>
</feature>